<name>A0ABQ8JSF6_DERPT</name>
<evidence type="ECO:0000313" key="2">
    <source>
        <dbReference type="Proteomes" id="UP000887458"/>
    </source>
</evidence>
<reference evidence="1 2" key="2">
    <citation type="journal article" date="2022" name="Mol. Biol. Evol.">
        <title>Comparative Genomics Reveals Insights into the Divergent Evolution of Astigmatic Mites and Household Pest Adaptations.</title>
        <authorList>
            <person name="Xiong Q."/>
            <person name="Wan A.T."/>
            <person name="Liu X."/>
            <person name="Fung C.S."/>
            <person name="Xiao X."/>
            <person name="Malainual N."/>
            <person name="Hou J."/>
            <person name="Wang L."/>
            <person name="Wang M."/>
            <person name="Yang K.Y."/>
            <person name="Cui Y."/>
            <person name="Leung E.L."/>
            <person name="Nong W."/>
            <person name="Shin S.K."/>
            <person name="Au S.W."/>
            <person name="Jeong K.Y."/>
            <person name="Chew F.T."/>
            <person name="Hui J.H."/>
            <person name="Leung T.F."/>
            <person name="Tungtrongchitr A."/>
            <person name="Zhong N."/>
            <person name="Liu Z."/>
            <person name="Tsui S.K."/>
        </authorList>
    </citation>
    <scope>NUCLEOTIDE SEQUENCE [LARGE SCALE GENOMIC DNA]</scope>
    <source>
        <strain evidence="1">Derp</strain>
    </source>
</reference>
<keyword evidence="2" id="KW-1185">Reference proteome</keyword>
<evidence type="ECO:0000313" key="1">
    <source>
        <dbReference type="EMBL" id="KAH9425370.1"/>
    </source>
</evidence>
<reference evidence="1 2" key="1">
    <citation type="journal article" date="2018" name="J. Allergy Clin. Immunol.">
        <title>High-quality assembly of Dermatophagoides pteronyssinus genome and transcriptome reveals a wide range of novel allergens.</title>
        <authorList>
            <person name="Liu X.Y."/>
            <person name="Yang K.Y."/>
            <person name="Wang M.Q."/>
            <person name="Kwok J.S."/>
            <person name="Zeng X."/>
            <person name="Yang Z."/>
            <person name="Xiao X.J."/>
            <person name="Lau C.P."/>
            <person name="Li Y."/>
            <person name="Huang Z.M."/>
            <person name="Ba J.G."/>
            <person name="Yim A.K."/>
            <person name="Ouyang C.Y."/>
            <person name="Ngai S.M."/>
            <person name="Chan T.F."/>
            <person name="Leung E.L."/>
            <person name="Liu L."/>
            <person name="Liu Z.G."/>
            <person name="Tsui S.K."/>
        </authorList>
    </citation>
    <scope>NUCLEOTIDE SEQUENCE [LARGE SCALE GENOMIC DNA]</scope>
    <source>
        <strain evidence="1">Derp</strain>
    </source>
</reference>
<gene>
    <name evidence="1" type="ORF">DERP_005976</name>
</gene>
<organism evidence="1 2">
    <name type="scientific">Dermatophagoides pteronyssinus</name>
    <name type="common">European house dust mite</name>
    <dbReference type="NCBI Taxonomy" id="6956"/>
    <lineage>
        <taxon>Eukaryota</taxon>
        <taxon>Metazoa</taxon>
        <taxon>Ecdysozoa</taxon>
        <taxon>Arthropoda</taxon>
        <taxon>Chelicerata</taxon>
        <taxon>Arachnida</taxon>
        <taxon>Acari</taxon>
        <taxon>Acariformes</taxon>
        <taxon>Sarcoptiformes</taxon>
        <taxon>Astigmata</taxon>
        <taxon>Psoroptidia</taxon>
        <taxon>Analgoidea</taxon>
        <taxon>Pyroglyphidae</taxon>
        <taxon>Dermatophagoidinae</taxon>
        <taxon>Dermatophagoides</taxon>
    </lineage>
</organism>
<sequence>MNATVNDMNVLKTSSIIVIIINEQKKIFINQSINQSREKRVNIYLIIYLRSINCNFIGRSAIRRPKHILVP</sequence>
<proteinExistence type="predicted"/>
<dbReference type="EMBL" id="NJHN03000018">
    <property type="protein sequence ID" value="KAH9425370.1"/>
    <property type="molecule type" value="Genomic_DNA"/>
</dbReference>
<accession>A0ABQ8JSF6</accession>
<comment type="caution">
    <text evidence="1">The sequence shown here is derived from an EMBL/GenBank/DDBJ whole genome shotgun (WGS) entry which is preliminary data.</text>
</comment>
<protein>
    <submittedName>
        <fullName evidence="1">Uncharacterized protein</fullName>
    </submittedName>
</protein>
<dbReference type="Proteomes" id="UP000887458">
    <property type="component" value="Unassembled WGS sequence"/>
</dbReference>